<evidence type="ECO:0000313" key="1">
    <source>
        <dbReference type="EMBL" id="PXA02869.1"/>
    </source>
</evidence>
<proteinExistence type="predicted"/>
<reference evidence="1 2" key="1">
    <citation type="submission" date="2018-05" db="EMBL/GenBank/DDBJ databases">
        <title>Coraliomargarita sinensis sp. nov., isolated from a marine solar saltern.</title>
        <authorList>
            <person name="Zhou L.Y."/>
        </authorList>
    </citation>
    <scope>NUCLEOTIDE SEQUENCE [LARGE SCALE GENOMIC DNA]</scope>
    <source>
        <strain evidence="1 2">WN38</strain>
    </source>
</reference>
<dbReference type="Proteomes" id="UP000247099">
    <property type="component" value="Unassembled WGS sequence"/>
</dbReference>
<organism evidence="1 2">
    <name type="scientific">Coraliomargarita sinensis</name>
    <dbReference type="NCBI Taxonomy" id="2174842"/>
    <lineage>
        <taxon>Bacteria</taxon>
        <taxon>Pseudomonadati</taxon>
        <taxon>Verrucomicrobiota</taxon>
        <taxon>Opitutia</taxon>
        <taxon>Puniceicoccales</taxon>
        <taxon>Coraliomargaritaceae</taxon>
        <taxon>Coraliomargarita</taxon>
    </lineage>
</organism>
<protein>
    <submittedName>
        <fullName evidence="1">Uncharacterized protein</fullName>
    </submittedName>
</protein>
<dbReference type="AlphaFoldDB" id="A0A317ZGG7"/>
<name>A0A317ZGG7_9BACT</name>
<dbReference type="InParanoid" id="A0A317ZGG7"/>
<dbReference type="EMBL" id="QHJQ01000018">
    <property type="protein sequence ID" value="PXA02869.1"/>
    <property type="molecule type" value="Genomic_DNA"/>
</dbReference>
<comment type="caution">
    <text evidence="1">The sequence shown here is derived from an EMBL/GenBank/DDBJ whole genome shotgun (WGS) entry which is preliminary data.</text>
</comment>
<sequence length="116" mass="13531">MGGEFFGHTYNESESETIEFEKGKIRRVYGHDYCGFEMLDPGASWIEFTDVGYRSLLFRVDRGFQEATPLVKKLKADGNRVSWEDGYYRYSLTIDEMGKETQNQTIEEQPIQPPRD</sequence>
<gene>
    <name evidence="1" type="ORF">DDZ13_14870</name>
</gene>
<evidence type="ECO:0000313" key="2">
    <source>
        <dbReference type="Proteomes" id="UP000247099"/>
    </source>
</evidence>
<accession>A0A317ZGG7</accession>
<keyword evidence="2" id="KW-1185">Reference proteome</keyword>